<feature type="transmembrane region" description="Helical" evidence="1">
    <location>
        <begin position="42"/>
        <end position="62"/>
    </location>
</feature>
<protein>
    <submittedName>
        <fullName evidence="2">Uncharacterized protein</fullName>
    </submittedName>
</protein>
<keyword evidence="1" id="KW-0812">Transmembrane</keyword>
<feature type="transmembrane region" description="Helical" evidence="1">
    <location>
        <begin position="114"/>
        <end position="137"/>
    </location>
</feature>
<name>J6YXN8_ENTFC</name>
<comment type="caution">
    <text evidence="2">The sequence shown here is derived from an EMBL/GenBank/DDBJ whole genome shotgun (WGS) entry which is preliminary data.</text>
</comment>
<sequence>MNMKKLFNATFEQSLNLLDDQLVMYMIKDTEKRSLYNGKRKILLVFIAIIMVAIQYGFVLATDYGMNHPDKDSFVPAAEVNLLPKAIFWIFLFGYLCIWLYTRYKNDRNVSTKIFVTMSTCNNYLLWLLLEANLFFITFFLKALSLIGMGIYLALICIIGYIVIKSKMNSLNKNMRECKIFCVNRK</sequence>
<organism evidence="2 3">
    <name type="scientific">Enterococcus faecium 505</name>
    <dbReference type="NCBI Taxonomy" id="1134806"/>
    <lineage>
        <taxon>Bacteria</taxon>
        <taxon>Bacillati</taxon>
        <taxon>Bacillota</taxon>
        <taxon>Bacilli</taxon>
        <taxon>Lactobacillales</taxon>
        <taxon>Enterococcaceae</taxon>
        <taxon>Enterococcus</taxon>
    </lineage>
</organism>
<proteinExistence type="predicted"/>
<feature type="transmembrane region" description="Helical" evidence="1">
    <location>
        <begin position="143"/>
        <end position="164"/>
    </location>
</feature>
<dbReference type="EMBL" id="AMBL01000047">
    <property type="protein sequence ID" value="EJY45499.1"/>
    <property type="molecule type" value="Genomic_DNA"/>
</dbReference>
<reference evidence="2 3" key="1">
    <citation type="submission" date="2012-04" db="EMBL/GenBank/DDBJ databases">
        <authorList>
            <person name="Weinstock G."/>
            <person name="Sodergren E."/>
            <person name="Lobos E.A."/>
            <person name="Fulton L."/>
            <person name="Fulton R."/>
            <person name="Courtney L."/>
            <person name="Fronick C."/>
            <person name="O'Laughlin M."/>
            <person name="Godfrey J."/>
            <person name="Wilson R.M."/>
            <person name="Miner T."/>
            <person name="Farmer C."/>
            <person name="Delehaunty K."/>
            <person name="Cordes M."/>
            <person name="Minx P."/>
            <person name="Tomlinson C."/>
            <person name="Chen J."/>
            <person name="Wollam A."/>
            <person name="Pepin K.H."/>
            <person name="Bhonagiri V."/>
            <person name="Zhang X."/>
            <person name="Suruliraj S."/>
            <person name="Warren W."/>
            <person name="Mitreva M."/>
            <person name="Mardis E.R."/>
            <person name="Wilson R.K."/>
        </authorList>
    </citation>
    <scope>NUCLEOTIDE SEQUENCE [LARGE SCALE GENOMIC DNA]</scope>
    <source>
        <strain evidence="2 3">505</strain>
    </source>
</reference>
<feature type="transmembrane region" description="Helical" evidence="1">
    <location>
        <begin position="82"/>
        <end position="102"/>
    </location>
</feature>
<evidence type="ECO:0000256" key="1">
    <source>
        <dbReference type="SAM" id="Phobius"/>
    </source>
</evidence>
<accession>J6YXN8</accession>
<evidence type="ECO:0000313" key="3">
    <source>
        <dbReference type="Proteomes" id="UP000006403"/>
    </source>
</evidence>
<keyword evidence="1" id="KW-1133">Transmembrane helix</keyword>
<dbReference type="HOGENOM" id="CLU_1219128_0_0_9"/>
<dbReference type="AlphaFoldDB" id="J6YXN8"/>
<dbReference type="Proteomes" id="UP000006403">
    <property type="component" value="Unassembled WGS sequence"/>
</dbReference>
<gene>
    <name evidence="2" type="ORF">HMPREF1348_01412</name>
</gene>
<feature type="non-terminal residue" evidence="2">
    <location>
        <position position="186"/>
    </location>
</feature>
<evidence type="ECO:0000313" key="2">
    <source>
        <dbReference type="EMBL" id="EJY45499.1"/>
    </source>
</evidence>
<keyword evidence="1" id="KW-0472">Membrane</keyword>